<proteinExistence type="predicted"/>
<dbReference type="Proteomes" id="UP001211907">
    <property type="component" value="Unassembled WGS sequence"/>
</dbReference>
<dbReference type="AlphaFoldDB" id="A0AAD5XCV7"/>
<protein>
    <submittedName>
        <fullName evidence="1">Uncharacterized protein</fullName>
    </submittedName>
</protein>
<dbReference type="EMBL" id="JADGJH010002045">
    <property type="protein sequence ID" value="KAJ3104652.1"/>
    <property type="molecule type" value="Genomic_DNA"/>
</dbReference>
<keyword evidence="2" id="KW-1185">Reference proteome</keyword>
<gene>
    <name evidence="1" type="ORF">HK100_004024</name>
</gene>
<name>A0AAD5XCV7_9FUNG</name>
<accession>A0AAD5XCV7</accession>
<evidence type="ECO:0000313" key="2">
    <source>
        <dbReference type="Proteomes" id="UP001211907"/>
    </source>
</evidence>
<reference evidence="1" key="1">
    <citation type="submission" date="2020-05" db="EMBL/GenBank/DDBJ databases">
        <title>Phylogenomic resolution of chytrid fungi.</title>
        <authorList>
            <person name="Stajich J.E."/>
            <person name="Amses K."/>
            <person name="Simmons R."/>
            <person name="Seto K."/>
            <person name="Myers J."/>
            <person name="Bonds A."/>
            <person name="Quandt C.A."/>
            <person name="Barry K."/>
            <person name="Liu P."/>
            <person name="Grigoriev I."/>
            <person name="Longcore J.E."/>
            <person name="James T.Y."/>
        </authorList>
    </citation>
    <scope>NUCLEOTIDE SEQUENCE</scope>
    <source>
        <strain evidence="1">JEL0513</strain>
    </source>
</reference>
<comment type="caution">
    <text evidence="1">The sequence shown here is derived from an EMBL/GenBank/DDBJ whole genome shotgun (WGS) entry which is preliminary data.</text>
</comment>
<sequence>MADGNVHSHNHNYNHSLQECRLSSAALVAVDRETQRVLLASAEATTLLTHPLSLSPPSSLVSTPLSMLLRAVTEQTFDSTATVTVMPSITATPLTAPTMTPITVPIPTTPVLASVPLDANLHNTNTNASYVLVALVKHNMRRALACKHALSAALSASFLRVNNIDSPNSLSATLVDVWLLEDVSAINLIHSRILNAISLSSQNILACLYSPDQSVNAYQENLHARSLSVPPSFSRVPILDQVPLPSHQYDCRSKNDTTTKNSMLAKADLFIVAAEQSIVSAAG</sequence>
<evidence type="ECO:0000313" key="1">
    <source>
        <dbReference type="EMBL" id="KAJ3104652.1"/>
    </source>
</evidence>
<organism evidence="1 2">
    <name type="scientific">Physocladia obscura</name>
    <dbReference type="NCBI Taxonomy" id="109957"/>
    <lineage>
        <taxon>Eukaryota</taxon>
        <taxon>Fungi</taxon>
        <taxon>Fungi incertae sedis</taxon>
        <taxon>Chytridiomycota</taxon>
        <taxon>Chytridiomycota incertae sedis</taxon>
        <taxon>Chytridiomycetes</taxon>
        <taxon>Chytridiales</taxon>
        <taxon>Chytriomycetaceae</taxon>
        <taxon>Physocladia</taxon>
    </lineage>
</organism>